<reference evidence="2" key="1">
    <citation type="submission" date="2014-09" db="EMBL/GenBank/DDBJ databases">
        <authorList>
            <person name="Magalhaes I.L.F."/>
            <person name="Oliveira U."/>
            <person name="Santos F.R."/>
            <person name="Vidigal T.H.D.A."/>
            <person name="Brescovit A.D."/>
            <person name="Santos A.J."/>
        </authorList>
    </citation>
    <scope>NUCLEOTIDE SEQUENCE</scope>
    <source>
        <tissue evidence="2">Shoot tissue taken approximately 20 cm above the soil surface</tissue>
    </source>
</reference>
<proteinExistence type="predicted"/>
<accession>A0A0A9D6Q7</accession>
<sequence>MNDGQGDVPGSYFVGRPTNHAEAPEPEKKEEPQAAGEEKPATTQTPGDYFIGRPEGHQKQQNTNPGGSNFLAKCCPCLAGGGAAD</sequence>
<feature type="compositionally biased region" description="Basic and acidic residues" evidence="1">
    <location>
        <begin position="22"/>
        <end position="40"/>
    </location>
</feature>
<dbReference type="AlphaFoldDB" id="A0A0A9D6Q7"/>
<name>A0A0A9D6Q7_ARUDO</name>
<organism evidence="2">
    <name type="scientific">Arundo donax</name>
    <name type="common">Giant reed</name>
    <name type="synonym">Donax arundinaceus</name>
    <dbReference type="NCBI Taxonomy" id="35708"/>
    <lineage>
        <taxon>Eukaryota</taxon>
        <taxon>Viridiplantae</taxon>
        <taxon>Streptophyta</taxon>
        <taxon>Embryophyta</taxon>
        <taxon>Tracheophyta</taxon>
        <taxon>Spermatophyta</taxon>
        <taxon>Magnoliopsida</taxon>
        <taxon>Liliopsida</taxon>
        <taxon>Poales</taxon>
        <taxon>Poaceae</taxon>
        <taxon>PACMAD clade</taxon>
        <taxon>Arundinoideae</taxon>
        <taxon>Arundineae</taxon>
        <taxon>Arundo</taxon>
    </lineage>
</organism>
<dbReference type="EMBL" id="GBRH01215517">
    <property type="protein sequence ID" value="JAD82378.1"/>
    <property type="molecule type" value="Transcribed_RNA"/>
</dbReference>
<feature type="region of interest" description="Disordered" evidence="1">
    <location>
        <begin position="1"/>
        <end position="71"/>
    </location>
</feature>
<protein>
    <submittedName>
        <fullName evidence="2">Uncharacterized protein</fullName>
    </submittedName>
</protein>
<reference evidence="2" key="2">
    <citation type="journal article" date="2015" name="Data Brief">
        <title>Shoot transcriptome of the giant reed, Arundo donax.</title>
        <authorList>
            <person name="Barrero R.A."/>
            <person name="Guerrero F.D."/>
            <person name="Moolhuijzen P."/>
            <person name="Goolsby J.A."/>
            <person name="Tidwell J."/>
            <person name="Bellgard S.E."/>
            <person name="Bellgard M.I."/>
        </authorList>
    </citation>
    <scope>NUCLEOTIDE SEQUENCE</scope>
    <source>
        <tissue evidence="2">Shoot tissue taken approximately 20 cm above the soil surface</tissue>
    </source>
</reference>
<evidence type="ECO:0000256" key="1">
    <source>
        <dbReference type="SAM" id="MobiDB-lite"/>
    </source>
</evidence>
<evidence type="ECO:0000313" key="2">
    <source>
        <dbReference type="EMBL" id="JAD82378.1"/>
    </source>
</evidence>